<dbReference type="InterPro" id="IPR003489">
    <property type="entry name" value="RHF/RaiA"/>
</dbReference>
<keyword evidence="2" id="KW-1185">Reference proteome</keyword>
<evidence type="ECO:0000313" key="2">
    <source>
        <dbReference type="Proteomes" id="UP000218069"/>
    </source>
</evidence>
<name>A0A240E0F0_9BURK</name>
<sequence>MVKLVQEHTTYLAIDFKNQALLDSSPDKAGNLSSIGIKCEGNSFAKLPIVKAYIDNRLQKIRNQFDESIIATVFIFIDTTVERALRNTVEITIHFKDKQLYSENEGEDLYSTINSAIEKIWKTLNPPTKLI</sequence>
<organism evidence="1 2">
    <name type="scientific">Polynucleobacter meluiroseus</name>
    <dbReference type="NCBI Taxonomy" id="1938814"/>
    <lineage>
        <taxon>Bacteria</taxon>
        <taxon>Pseudomonadati</taxon>
        <taxon>Pseudomonadota</taxon>
        <taxon>Betaproteobacteria</taxon>
        <taxon>Burkholderiales</taxon>
        <taxon>Burkholderiaceae</taxon>
        <taxon>Polynucleobacter</taxon>
    </lineage>
</organism>
<dbReference type="SUPFAM" id="SSF69754">
    <property type="entry name" value="Ribosome binding protein Y (YfiA homologue)"/>
    <property type="match status" value="1"/>
</dbReference>
<accession>A0A240E0F0</accession>
<dbReference type="InterPro" id="IPR036567">
    <property type="entry name" value="RHF-like"/>
</dbReference>
<dbReference type="EMBL" id="OANS01000002">
    <property type="protein sequence ID" value="SNX28733.1"/>
    <property type="molecule type" value="Genomic_DNA"/>
</dbReference>
<reference evidence="2" key="1">
    <citation type="submission" date="2017-08" db="EMBL/GenBank/DDBJ databases">
        <authorList>
            <person name="Varghese N."/>
            <person name="Submissions S."/>
        </authorList>
    </citation>
    <scope>NUCLEOTIDE SEQUENCE [LARGE SCALE GENOMIC DNA]</scope>
    <source>
        <strain evidence="2">AP-Melu-1000-B4</strain>
    </source>
</reference>
<dbReference type="AlphaFoldDB" id="A0A240E0F0"/>
<dbReference type="Pfam" id="PF02482">
    <property type="entry name" value="Ribosomal_S30AE"/>
    <property type="match status" value="1"/>
</dbReference>
<proteinExistence type="predicted"/>
<protein>
    <submittedName>
        <fullName evidence="1">Ribosomal subunit interface protein</fullName>
    </submittedName>
</protein>
<dbReference type="OrthoDB" id="9795980at2"/>
<dbReference type="Gene3D" id="3.30.160.100">
    <property type="entry name" value="Ribosome hibernation promotion factor-like"/>
    <property type="match status" value="1"/>
</dbReference>
<evidence type="ECO:0000313" key="1">
    <source>
        <dbReference type="EMBL" id="SNX28733.1"/>
    </source>
</evidence>
<gene>
    <name evidence="1" type="ORF">SAMN06295945_1079</name>
</gene>
<dbReference type="Proteomes" id="UP000218069">
    <property type="component" value="Unassembled WGS sequence"/>
</dbReference>
<dbReference type="RefSeq" id="WP_096673042.1">
    <property type="nucleotide sequence ID" value="NZ_OANS01000002.1"/>
</dbReference>